<dbReference type="Proteomes" id="UP000824166">
    <property type="component" value="Unassembled WGS sequence"/>
</dbReference>
<dbReference type="InterPro" id="IPR050189">
    <property type="entry name" value="MFS_Efflux_Transporters"/>
</dbReference>
<evidence type="ECO:0000256" key="5">
    <source>
        <dbReference type="ARBA" id="ARBA00023136"/>
    </source>
</evidence>
<feature type="domain" description="Major facilitator superfamily (MFS) profile" evidence="7">
    <location>
        <begin position="35"/>
        <end position="423"/>
    </location>
</feature>
<keyword evidence="2" id="KW-1003">Cell membrane</keyword>
<evidence type="ECO:0000256" key="6">
    <source>
        <dbReference type="SAM" id="Phobius"/>
    </source>
</evidence>
<feature type="transmembrane region" description="Helical" evidence="6">
    <location>
        <begin position="101"/>
        <end position="120"/>
    </location>
</feature>
<evidence type="ECO:0000256" key="1">
    <source>
        <dbReference type="ARBA" id="ARBA00004651"/>
    </source>
</evidence>
<evidence type="ECO:0000313" key="9">
    <source>
        <dbReference type="Proteomes" id="UP000824166"/>
    </source>
</evidence>
<dbReference type="InterPro" id="IPR020846">
    <property type="entry name" value="MFS_dom"/>
</dbReference>
<feature type="transmembrane region" description="Helical" evidence="6">
    <location>
        <begin position="65"/>
        <end position="89"/>
    </location>
</feature>
<dbReference type="InterPro" id="IPR005829">
    <property type="entry name" value="Sugar_transporter_CS"/>
</dbReference>
<keyword evidence="5 6" id="KW-0472">Membrane</keyword>
<reference evidence="8 9" key="1">
    <citation type="submission" date="2021-06" db="EMBL/GenBank/DDBJ databases">
        <authorList>
            <person name="Jeong J.W."/>
        </authorList>
    </citation>
    <scope>NUCLEOTIDE SEQUENCE [LARGE SCALE GENOMIC DNA]</scope>
    <source>
        <strain evidence="8 9">MMS21-TAE1-1</strain>
    </source>
</reference>
<feature type="transmembrane region" description="Helical" evidence="6">
    <location>
        <begin position="278"/>
        <end position="297"/>
    </location>
</feature>
<feature type="transmembrane region" description="Helical" evidence="6">
    <location>
        <begin position="304"/>
        <end position="325"/>
    </location>
</feature>
<feature type="transmembrane region" description="Helical" evidence="6">
    <location>
        <begin position="240"/>
        <end position="258"/>
    </location>
</feature>
<dbReference type="PROSITE" id="PS50850">
    <property type="entry name" value="MFS"/>
    <property type="match status" value="1"/>
</dbReference>
<accession>A0ABS6I2D0</accession>
<proteinExistence type="predicted"/>
<feature type="transmembrane region" description="Helical" evidence="6">
    <location>
        <begin position="365"/>
        <end position="385"/>
    </location>
</feature>
<evidence type="ECO:0000313" key="8">
    <source>
        <dbReference type="EMBL" id="MBU8865902.1"/>
    </source>
</evidence>
<dbReference type="InterPro" id="IPR011701">
    <property type="entry name" value="MFS"/>
</dbReference>
<dbReference type="PANTHER" id="PTHR43124:SF3">
    <property type="entry name" value="CHLORAMPHENICOL EFFLUX PUMP RV0191"/>
    <property type="match status" value="1"/>
</dbReference>
<feature type="transmembrane region" description="Helical" evidence="6">
    <location>
        <begin position="126"/>
        <end position="151"/>
    </location>
</feature>
<gene>
    <name evidence="8" type="ORF">KSW38_06320</name>
</gene>
<dbReference type="RefSeq" id="WP_216923730.1">
    <property type="nucleotide sequence ID" value="NZ_JAHOPC010000002.1"/>
</dbReference>
<dbReference type="EMBL" id="JAHOPC010000002">
    <property type="protein sequence ID" value="MBU8865902.1"/>
    <property type="molecule type" value="Genomic_DNA"/>
</dbReference>
<dbReference type="PROSITE" id="PS00216">
    <property type="entry name" value="SUGAR_TRANSPORT_1"/>
    <property type="match status" value="1"/>
</dbReference>
<keyword evidence="3 6" id="KW-0812">Transmembrane</keyword>
<evidence type="ECO:0000256" key="3">
    <source>
        <dbReference type="ARBA" id="ARBA00022692"/>
    </source>
</evidence>
<evidence type="ECO:0000256" key="4">
    <source>
        <dbReference type="ARBA" id="ARBA00022989"/>
    </source>
</evidence>
<dbReference type="PANTHER" id="PTHR43124">
    <property type="entry name" value="PURINE EFFLUX PUMP PBUE"/>
    <property type="match status" value="1"/>
</dbReference>
<feature type="transmembrane region" description="Helical" evidence="6">
    <location>
        <begin position="331"/>
        <end position="353"/>
    </location>
</feature>
<comment type="caution">
    <text evidence="8">The sequence shown here is derived from an EMBL/GenBank/DDBJ whole genome shotgun (WGS) entry which is preliminary data.</text>
</comment>
<organism evidence="8 9">
    <name type="scientific">Paenarthrobacter aromaticivorans</name>
    <dbReference type="NCBI Taxonomy" id="2849150"/>
    <lineage>
        <taxon>Bacteria</taxon>
        <taxon>Bacillati</taxon>
        <taxon>Actinomycetota</taxon>
        <taxon>Actinomycetes</taxon>
        <taxon>Micrococcales</taxon>
        <taxon>Micrococcaceae</taxon>
        <taxon>Paenarthrobacter</taxon>
    </lineage>
</organism>
<feature type="transmembrane region" description="Helical" evidence="6">
    <location>
        <begin position="158"/>
        <end position="181"/>
    </location>
</feature>
<feature type="transmembrane region" description="Helical" evidence="6">
    <location>
        <begin position="187"/>
        <end position="209"/>
    </location>
</feature>
<keyword evidence="9" id="KW-1185">Reference proteome</keyword>
<feature type="transmembrane region" description="Helical" evidence="6">
    <location>
        <begin position="391"/>
        <end position="414"/>
    </location>
</feature>
<comment type="subcellular location">
    <subcellularLocation>
        <location evidence="1">Cell membrane</location>
        <topology evidence="1">Multi-pass membrane protein</topology>
    </subcellularLocation>
</comment>
<protein>
    <submittedName>
        <fullName evidence="8">MFS transporter</fullName>
    </submittedName>
</protein>
<evidence type="ECO:0000256" key="2">
    <source>
        <dbReference type="ARBA" id="ARBA00022475"/>
    </source>
</evidence>
<evidence type="ECO:0000259" key="7">
    <source>
        <dbReference type="PROSITE" id="PS50850"/>
    </source>
</evidence>
<name>A0ABS6I2D0_9MICC</name>
<dbReference type="Pfam" id="PF07690">
    <property type="entry name" value="MFS_1"/>
    <property type="match status" value="1"/>
</dbReference>
<sequence length="424" mass="44040">MPSPDLTKLSRNDSTIQQNSGGLKLSELSGRVLFFLLVLDLSYFINAMDRQVFAVLLPDIKAAYGLTGGEAGIIATIFTLGMGLAGVPAGYLADRFGRKKVVLISLLIFSVSCALQSVAAGTLDMALWRILSGVGEGMQVAALFAAVGAYFTRHRGLALGSISAAFGLGGFTGPLLGGAIVSATGDWRIPLILFGVIGILILFLVLALVPKSFTEVGRGDSSSSSSSEMTTGLRFFNRRVLCCVVVAIAGGFAIYGYLGLYPTYLRETLGFTPAEAGWAASMFGIGALGALVGGAIADRVDQRLLNVVGLLSIMVLGVAIFGFAASLAVHMIFSALLGVAFSGVLITNTSALMQRSVDPKYLGRVSGLMIAAMYIPASASGYFVTFMQSNVGWQTAGIIQLTLIPAIGLIAMAAMGKLPAGSKS</sequence>
<keyword evidence="4 6" id="KW-1133">Transmembrane helix</keyword>